<sequence length="460" mass="46750">MTDAARLDRLLASRPGRDAWDEVCELLERCDEARLSAVTAAVLRWPAAQRPMPDRWWAQWTRGDVRPYHALAGTRGLGGLDSVETGTVPRPVEEDWSDWADQADLADLASLTGLLGPTRPGPLTPDHGADGFGPDGFTLPGLPPGEPADELLPPAPDGLFPLHRGAEPRLFGGPLDGAGLPELDSPYSHGGPDAPLAGPIGAGGPRLSDGAVGLPPYAGVPTGAGHEAVAGLDQGAAAVAAPSSLRWLAVGGRATSPARGSDLVRWETTRDAPLVWYLSGADSSDEPTEIQVSPDGEVVVTAVEGSWAAWSAATGRRLWLLGPEENGSAAGGRGSDSLDDPVRLAFSGDGRRLAFGTTGSDVVAVIDSRTGEPLLSVPPGADAFGPVALDAHGSLLAHAAHGGRVVLRDVATGEVLAVGESGLTSVAALALAPDGHAVFAVGGAVGGGPGDAGLTVRARP</sequence>
<organism evidence="2 3">
    <name type="scientific">Streptomyces lonarensis</name>
    <dbReference type="NCBI Taxonomy" id="700599"/>
    <lineage>
        <taxon>Bacteria</taxon>
        <taxon>Bacillati</taxon>
        <taxon>Actinomycetota</taxon>
        <taxon>Actinomycetes</taxon>
        <taxon>Kitasatosporales</taxon>
        <taxon>Streptomycetaceae</taxon>
        <taxon>Streptomyces</taxon>
    </lineage>
</organism>
<evidence type="ECO:0000313" key="3">
    <source>
        <dbReference type="Proteomes" id="UP000578686"/>
    </source>
</evidence>
<dbReference type="Proteomes" id="UP000578686">
    <property type="component" value="Unassembled WGS sequence"/>
</dbReference>
<dbReference type="SUPFAM" id="SSF50969">
    <property type="entry name" value="YVTN repeat-like/Quinoprotein amine dehydrogenase"/>
    <property type="match status" value="1"/>
</dbReference>
<dbReference type="Gene3D" id="2.130.10.10">
    <property type="entry name" value="YVTN repeat-like/Quinoprotein amine dehydrogenase"/>
    <property type="match status" value="1"/>
</dbReference>
<dbReference type="AlphaFoldDB" id="A0A7X6I0W1"/>
<evidence type="ECO:0000256" key="1">
    <source>
        <dbReference type="SAM" id="MobiDB-lite"/>
    </source>
</evidence>
<evidence type="ECO:0000313" key="2">
    <source>
        <dbReference type="EMBL" id="NJQ07920.1"/>
    </source>
</evidence>
<reference evidence="2 3" key="1">
    <citation type="submission" date="2020-03" db="EMBL/GenBank/DDBJ databases">
        <title>Draft genome of Streptomyces sp. ventii, isolated from the Axial Seamount in the Pacific Ocean, and resequencing of the two type strains Streptomyces lonarensis strain NCL 716 and Streptomyces bohaiensis strain 11A07.</title>
        <authorList>
            <person name="Loughran R.M."/>
            <person name="Pfannmuller K.M."/>
            <person name="Wasson B.J."/>
            <person name="Deadmond M.C."/>
            <person name="Paddock B.E."/>
            <person name="Koyack M.J."/>
            <person name="Gallegos D.A."/>
            <person name="Mitchell E.A."/>
            <person name="Ushijima B."/>
            <person name="Saw J.H."/>
            <person name="Mcphail K.L."/>
            <person name="Videau P."/>
        </authorList>
    </citation>
    <scope>NUCLEOTIDE SEQUENCE [LARGE SCALE GENOMIC DNA]</scope>
    <source>
        <strain evidence="2 3">NCL716</strain>
    </source>
</reference>
<proteinExistence type="predicted"/>
<dbReference type="EMBL" id="JAAVJD010000216">
    <property type="protein sequence ID" value="NJQ07920.1"/>
    <property type="molecule type" value="Genomic_DNA"/>
</dbReference>
<comment type="caution">
    <text evidence="2">The sequence shown here is derived from an EMBL/GenBank/DDBJ whole genome shotgun (WGS) entry which is preliminary data.</text>
</comment>
<feature type="region of interest" description="Disordered" evidence="1">
    <location>
        <begin position="117"/>
        <end position="147"/>
    </location>
</feature>
<accession>A0A7X6I0W1</accession>
<dbReference type="InterPro" id="IPR011044">
    <property type="entry name" value="Quino_amine_DH_bsu"/>
</dbReference>
<keyword evidence="3" id="KW-1185">Reference proteome</keyword>
<feature type="non-terminal residue" evidence="2">
    <location>
        <position position="460"/>
    </location>
</feature>
<protein>
    <submittedName>
        <fullName evidence="2">Uncharacterized protein</fullName>
    </submittedName>
</protein>
<name>A0A7X6I0W1_9ACTN</name>
<dbReference type="InterPro" id="IPR015943">
    <property type="entry name" value="WD40/YVTN_repeat-like_dom_sf"/>
</dbReference>
<gene>
    <name evidence="2" type="ORF">HCN56_20615</name>
</gene>